<dbReference type="InterPro" id="IPR050706">
    <property type="entry name" value="Cyclic-di-GMP_PDE-like"/>
</dbReference>
<keyword evidence="1" id="KW-0812">Transmembrane</keyword>
<keyword evidence="1" id="KW-1133">Transmembrane helix</keyword>
<evidence type="ECO:0000256" key="1">
    <source>
        <dbReference type="SAM" id="Phobius"/>
    </source>
</evidence>
<dbReference type="STRING" id="28083.Lbir_2038"/>
<dbReference type="EMBL" id="LNXT01000040">
    <property type="protein sequence ID" value="KTC69299.1"/>
    <property type="molecule type" value="Genomic_DNA"/>
</dbReference>
<evidence type="ECO:0000313" key="3">
    <source>
        <dbReference type="EMBL" id="KTC69299.1"/>
    </source>
</evidence>
<keyword evidence="1" id="KW-0472">Membrane</keyword>
<dbReference type="AlphaFoldDB" id="A0A378IAG9"/>
<dbReference type="EMBL" id="UGNW01000001">
    <property type="protein sequence ID" value="STX31561.1"/>
    <property type="molecule type" value="Genomic_DNA"/>
</dbReference>
<dbReference type="Gene3D" id="3.20.20.450">
    <property type="entry name" value="EAL domain"/>
    <property type="match status" value="1"/>
</dbReference>
<evidence type="ECO:0000259" key="2">
    <source>
        <dbReference type="PROSITE" id="PS50883"/>
    </source>
</evidence>
<evidence type="ECO:0000313" key="5">
    <source>
        <dbReference type="Proteomes" id="UP000054735"/>
    </source>
</evidence>
<accession>A0A378IAG9</accession>
<gene>
    <name evidence="4" type="primary">ycgG</name>
    <name evidence="3" type="ORF">Lbir_2038</name>
    <name evidence="4" type="ORF">NCTC12437_01335</name>
</gene>
<dbReference type="PANTHER" id="PTHR33121:SF79">
    <property type="entry name" value="CYCLIC DI-GMP PHOSPHODIESTERASE PDED-RELATED"/>
    <property type="match status" value="1"/>
</dbReference>
<dbReference type="OrthoDB" id="675397at2"/>
<keyword evidence="5" id="KW-1185">Reference proteome</keyword>
<dbReference type="PROSITE" id="PS50883">
    <property type="entry name" value="EAL"/>
    <property type="match status" value="1"/>
</dbReference>
<dbReference type="GO" id="GO:0071111">
    <property type="term" value="F:cyclic-guanylate-specific phosphodiesterase activity"/>
    <property type="evidence" value="ECO:0007669"/>
    <property type="project" value="InterPro"/>
</dbReference>
<evidence type="ECO:0000313" key="4">
    <source>
        <dbReference type="EMBL" id="STX31561.1"/>
    </source>
</evidence>
<dbReference type="Proteomes" id="UP000054735">
    <property type="component" value="Unassembled WGS sequence"/>
</dbReference>
<dbReference type="Proteomes" id="UP000255066">
    <property type="component" value="Unassembled WGS sequence"/>
</dbReference>
<dbReference type="InterPro" id="IPR035919">
    <property type="entry name" value="EAL_sf"/>
</dbReference>
<protein>
    <submittedName>
        <fullName evidence="4">Rtn protein</fullName>
    </submittedName>
</protein>
<dbReference type="InterPro" id="IPR001633">
    <property type="entry name" value="EAL_dom"/>
</dbReference>
<reference evidence="4 6" key="2">
    <citation type="submission" date="2018-06" db="EMBL/GenBank/DDBJ databases">
        <authorList>
            <consortium name="Pathogen Informatics"/>
            <person name="Doyle S."/>
        </authorList>
    </citation>
    <scope>NUCLEOTIDE SEQUENCE [LARGE SCALE GENOMIC DNA]</scope>
    <source>
        <strain evidence="4 6">NCTC12437</strain>
    </source>
</reference>
<organism evidence="4 6">
    <name type="scientific">Legionella birminghamensis</name>
    <dbReference type="NCBI Taxonomy" id="28083"/>
    <lineage>
        <taxon>Bacteria</taxon>
        <taxon>Pseudomonadati</taxon>
        <taxon>Pseudomonadota</taxon>
        <taxon>Gammaproteobacteria</taxon>
        <taxon>Legionellales</taxon>
        <taxon>Legionellaceae</taxon>
        <taxon>Legionella</taxon>
    </lineage>
</organism>
<dbReference type="SUPFAM" id="SSF141868">
    <property type="entry name" value="EAL domain-like"/>
    <property type="match status" value="1"/>
</dbReference>
<feature type="transmembrane region" description="Helical" evidence="1">
    <location>
        <begin position="228"/>
        <end position="250"/>
    </location>
</feature>
<sequence length="513" mass="59359">MNTDHLRYSSFFTKFTILWLVFGLIVLIGTFYYQWQQLHIQHQNKLTDEAGEITKNLDNFIYRNLDEFGNLSSSFGFNFCQDLTPKLIEKLYNNPSVSAVIISNNNRIVCSTIKQAINLPQPVHYSLSLTGPYTLGTGMSNAFLIQQQMGAYSLGLLVLDKVINNFIEQQNHSFYRIALYDNDSRHMLTEVGIQNKIQNSIVFKKNLTNANNILLVFTAKPVKISNFFVLKALIINLSLLLLLLLLYFYFSHLINHRLSLSYALNNAIRSQHFHPVYQPIWHAQQGKFSGAEVLIRWKTAAQEIIMPDFFIEEAERSGLIIPITWQLIERALSETSELLNEYPDFHLAFNLSARHFNHPYFFSEFYGFCKTNKIRPQQLILELTEREFLDKDNPQIIRQMQELKNLGFSIAIDDFGTGHASINYLQHFPFDYLKIDKLFIQAIGTGAITETLNHAIINLANTLELTIIAEGVETKEQYDFLVSKEVNWMQGWYFAKAMTLDELLSLIRYKAKP</sequence>
<proteinExistence type="predicted"/>
<dbReference type="PANTHER" id="PTHR33121">
    <property type="entry name" value="CYCLIC DI-GMP PHOSPHODIESTERASE PDEF"/>
    <property type="match status" value="1"/>
</dbReference>
<reference evidence="3 5" key="1">
    <citation type="submission" date="2015-11" db="EMBL/GenBank/DDBJ databases">
        <title>Genomic analysis of 38 Legionella species identifies large and diverse effector repertoires.</title>
        <authorList>
            <person name="Burstein D."/>
            <person name="Amaro F."/>
            <person name="Zusman T."/>
            <person name="Lifshitz Z."/>
            <person name="Cohen O."/>
            <person name="Gilbert J.A."/>
            <person name="Pupko T."/>
            <person name="Shuman H.A."/>
            <person name="Segal G."/>
        </authorList>
    </citation>
    <scope>NUCLEOTIDE SEQUENCE [LARGE SCALE GENOMIC DNA]</scope>
    <source>
        <strain evidence="3 5">CDC#1407-AL-14</strain>
    </source>
</reference>
<dbReference type="SMART" id="SM00052">
    <property type="entry name" value="EAL"/>
    <property type="match status" value="1"/>
</dbReference>
<feature type="domain" description="EAL" evidence="2">
    <location>
        <begin position="257"/>
        <end position="511"/>
    </location>
</feature>
<evidence type="ECO:0000313" key="6">
    <source>
        <dbReference type="Proteomes" id="UP000255066"/>
    </source>
</evidence>
<name>A0A378IAG9_9GAMM</name>
<dbReference type="Pfam" id="PF00563">
    <property type="entry name" value="EAL"/>
    <property type="match status" value="1"/>
</dbReference>
<dbReference type="RefSeq" id="WP_058524053.1">
    <property type="nucleotide sequence ID" value="NZ_CAAAHV010000005.1"/>
</dbReference>
<feature type="transmembrane region" description="Helical" evidence="1">
    <location>
        <begin position="12"/>
        <end position="33"/>
    </location>
</feature>
<dbReference type="CDD" id="cd01948">
    <property type="entry name" value="EAL"/>
    <property type="match status" value="1"/>
</dbReference>